<sequence length="230" mass="25995">MSILRTTLAVTGYGSFAAAIGYVLATRKSKVYPLPANDYLMGTSLFARFNPYNNPVTRDVCTRTVPLAQIKPELLEQEGALVQSFCRGVWSGWGYAYQRRYLEKKYRGPDTAIHLWDNDALRTSNYEVGTVVTDHFEVLAKSENSIIVRCGDSPRTQTVRESDGLFEMVAEIKKEEGVAEFQLKSVFYNGIAQPDKEGGKLDEPMGPWTQWAHAQYDKVLMETAIRECMR</sequence>
<keyword evidence="1" id="KW-0812">Transmembrane</keyword>
<feature type="transmembrane region" description="Helical" evidence="1">
    <location>
        <begin position="6"/>
        <end position="25"/>
    </location>
</feature>
<dbReference type="AlphaFoldDB" id="A0AAJ0DG44"/>
<comment type="caution">
    <text evidence="2">The sequence shown here is derived from an EMBL/GenBank/DDBJ whole genome shotgun (WGS) entry which is preliminary data.</text>
</comment>
<proteinExistence type="predicted"/>
<evidence type="ECO:0000256" key="1">
    <source>
        <dbReference type="SAM" id="Phobius"/>
    </source>
</evidence>
<keyword evidence="1" id="KW-1133">Transmembrane helix</keyword>
<keyword evidence="3" id="KW-1185">Reference proteome</keyword>
<evidence type="ECO:0000313" key="2">
    <source>
        <dbReference type="EMBL" id="KAK3053427.1"/>
    </source>
</evidence>
<accession>A0AAJ0DG44</accession>
<name>A0AAJ0DG44_9PEZI</name>
<keyword evidence="1" id="KW-0472">Membrane</keyword>
<evidence type="ECO:0000313" key="3">
    <source>
        <dbReference type="Proteomes" id="UP001271007"/>
    </source>
</evidence>
<dbReference type="Proteomes" id="UP001271007">
    <property type="component" value="Unassembled WGS sequence"/>
</dbReference>
<reference evidence="2" key="1">
    <citation type="submission" date="2023-04" db="EMBL/GenBank/DDBJ databases">
        <title>Black Yeasts Isolated from many extreme environments.</title>
        <authorList>
            <person name="Coleine C."/>
            <person name="Stajich J.E."/>
            <person name="Selbmann L."/>
        </authorList>
    </citation>
    <scope>NUCLEOTIDE SEQUENCE</scope>
    <source>
        <strain evidence="2">CCFEE 5312</strain>
    </source>
</reference>
<gene>
    <name evidence="2" type="ORF">LTR09_005596</name>
</gene>
<dbReference type="EMBL" id="JAWDJX010000016">
    <property type="protein sequence ID" value="KAK3053427.1"/>
    <property type="molecule type" value="Genomic_DNA"/>
</dbReference>
<protein>
    <submittedName>
        <fullName evidence="2">Uncharacterized protein</fullName>
    </submittedName>
</protein>
<organism evidence="2 3">
    <name type="scientific">Extremus antarcticus</name>
    <dbReference type="NCBI Taxonomy" id="702011"/>
    <lineage>
        <taxon>Eukaryota</taxon>
        <taxon>Fungi</taxon>
        <taxon>Dikarya</taxon>
        <taxon>Ascomycota</taxon>
        <taxon>Pezizomycotina</taxon>
        <taxon>Dothideomycetes</taxon>
        <taxon>Dothideomycetidae</taxon>
        <taxon>Mycosphaerellales</taxon>
        <taxon>Extremaceae</taxon>
        <taxon>Extremus</taxon>
    </lineage>
</organism>